<dbReference type="EMBL" id="JBANQN010000011">
    <property type="protein sequence ID" value="KAK6776375.1"/>
    <property type="molecule type" value="Genomic_DNA"/>
</dbReference>
<evidence type="ECO:0000313" key="2">
    <source>
        <dbReference type="Proteomes" id="UP001371456"/>
    </source>
</evidence>
<gene>
    <name evidence="1" type="ORF">RDI58_027376</name>
</gene>
<protein>
    <submittedName>
        <fullName evidence="1">Uncharacterized protein</fullName>
    </submittedName>
</protein>
<dbReference type="Proteomes" id="UP001371456">
    <property type="component" value="Unassembled WGS sequence"/>
</dbReference>
<evidence type="ECO:0000313" key="1">
    <source>
        <dbReference type="EMBL" id="KAK6776375.1"/>
    </source>
</evidence>
<sequence length="269" mass="31070">MSFFLLSFSLGEINWIRFQNSGENFQLQVLTTIRYFPPLDIEFHSFLFFLNLRKRHKACSFIFFSEKLLPPGGEKDVDGDKIVGLCRSVNFILLPFHRIGSCDCSNHGESIFFPLMLDQQIIGVSREALWEYPQRLLLEIQVYSQPVFPFVEKMGNSEVPENRFLKVLRHQTSSIPSSSVNPLLFMFSDSTCYIYNINSIGTPLFQSVILKRVMRISLLLHVSIHVLLVIGKVDSFNLEFELEVDLCLLGILKHSAAQERVSNHQVWFE</sequence>
<comment type="caution">
    <text evidence="1">The sequence shown here is derived from an EMBL/GenBank/DDBJ whole genome shotgun (WGS) entry which is preliminary data.</text>
</comment>
<keyword evidence="2" id="KW-1185">Reference proteome</keyword>
<accession>A0AAN8SVD9</accession>
<reference evidence="1 2" key="1">
    <citation type="submission" date="2024-02" db="EMBL/GenBank/DDBJ databases">
        <title>de novo genome assembly of Solanum bulbocastanum strain 11H21.</title>
        <authorList>
            <person name="Hosaka A.J."/>
        </authorList>
    </citation>
    <scope>NUCLEOTIDE SEQUENCE [LARGE SCALE GENOMIC DNA]</scope>
    <source>
        <tissue evidence="1">Young leaves</tissue>
    </source>
</reference>
<proteinExistence type="predicted"/>
<dbReference type="AlphaFoldDB" id="A0AAN8SVD9"/>
<organism evidence="1 2">
    <name type="scientific">Solanum bulbocastanum</name>
    <name type="common">Wild potato</name>
    <dbReference type="NCBI Taxonomy" id="147425"/>
    <lineage>
        <taxon>Eukaryota</taxon>
        <taxon>Viridiplantae</taxon>
        <taxon>Streptophyta</taxon>
        <taxon>Embryophyta</taxon>
        <taxon>Tracheophyta</taxon>
        <taxon>Spermatophyta</taxon>
        <taxon>Magnoliopsida</taxon>
        <taxon>eudicotyledons</taxon>
        <taxon>Gunneridae</taxon>
        <taxon>Pentapetalae</taxon>
        <taxon>asterids</taxon>
        <taxon>lamiids</taxon>
        <taxon>Solanales</taxon>
        <taxon>Solanaceae</taxon>
        <taxon>Solanoideae</taxon>
        <taxon>Solaneae</taxon>
        <taxon>Solanum</taxon>
    </lineage>
</organism>
<name>A0AAN8SVD9_SOLBU</name>